<feature type="transmembrane region" description="Helical" evidence="6">
    <location>
        <begin position="197"/>
        <end position="219"/>
    </location>
</feature>
<dbReference type="AlphaFoldDB" id="A0A919RNZ3"/>
<dbReference type="GO" id="GO:0016020">
    <property type="term" value="C:membrane"/>
    <property type="evidence" value="ECO:0007669"/>
    <property type="project" value="UniProtKB-SubCell"/>
</dbReference>
<keyword evidence="8" id="KW-1185">Reference proteome</keyword>
<evidence type="ECO:0000313" key="7">
    <source>
        <dbReference type="EMBL" id="GII97198.1"/>
    </source>
</evidence>
<proteinExistence type="inferred from homology"/>
<reference evidence="7" key="1">
    <citation type="submission" date="2021-01" db="EMBL/GenBank/DDBJ databases">
        <title>Whole genome shotgun sequence of Sinosporangium siamense NBRC 109515.</title>
        <authorList>
            <person name="Komaki H."/>
            <person name="Tamura T."/>
        </authorList>
    </citation>
    <scope>NUCLEOTIDE SEQUENCE</scope>
    <source>
        <strain evidence="7">NBRC 109515</strain>
    </source>
</reference>
<feature type="transmembrane region" description="Helical" evidence="6">
    <location>
        <begin position="10"/>
        <end position="27"/>
    </location>
</feature>
<dbReference type="Proteomes" id="UP000606172">
    <property type="component" value="Unassembled WGS sequence"/>
</dbReference>
<dbReference type="RefSeq" id="WP_204032674.1">
    <property type="nucleotide sequence ID" value="NZ_BOOW01000056.1"/>
</dbReference>
<comment type="caution">
    <text evidence="7">The sequence shown here is derived from an EMBL/GenBank/DDBJ whole genome shotgun (WGS) entry which is preliminary data.</text>
</comment>
<dbReference type="EMBL" id="BOOW01000056">
    <property type="protein sequence ID" value="GII97198.1"/>
    <property type="molecule type" value="Genomic_DNA"/>
</dbReference>
<evidence type="ECO:0000256" key="2">
    <source>
        <dbReference type="ARBA" id="ARBA00009773"/>
    </source>
</evidence>
<evidence type="ECO:0000256" key="3">
    <source>
        <dbReference type="ARBA" id="ARBA00022692"/>
    </source>
</evidence>
<feature type="transmembrane region" description="Helical" evidence="6">
    <location>
        <begin position="225"/>
        <end position="247"/>
    </location>
</feature>
<dbReference type="GO" id="GO:0055085">
    <property type="term" value="P:transmembrane transport"/>
    <property type="evidence" value="ECO:0007669"/>
    <property type="project" value="TreeGrafter"/>
</dbReference>
<feature type="transmembrane region" description="Helical" evidence="6">
    <location>
        <begin position="62"/>
        <end position="88"/>
    </location>
</feature>
<feature type="transmembrane region" description="Helical" evidence="6">
    <location>
        <begin position="137"/>
        <end position="160"/>
    </location>
</feature>
<accession>A0A919RNZ3</accession>
<evidence type="ECO:0000256" key="1">
    <source>
        <dbReference type="ARBA" id="ARBA00004141"/>
    </source>
</evidence>
<gene>
    <name evidence="7" type="ORF">Ssi02_74290</name>
</gene>
<evidence type="ECO:0000256" key="6">
    <source>
        <dbReference type="SAM" id="Phobius"/>
    </source>
</evidence>
<protein>
    <submittedName>
        <fullName evidence="7">AI-2E family transporter</fullName>
    </submittedName>
</protein>
<feature type="transmembrane region" description="Helical" evidence="6">
    <location>
        <begin position="292"/>
        <end position="316"/>
    </location>
</feature>
<dbReference type="PANTHER" id="PTHR21716:SF64">
    <property type="entry name" value="AI-2 TRANSPORT PROTEIN TQSA"/>
    <property type="match status" value="1"/>
</dbReference>
<comment type="subcellular location">
    <subcellularLocation>
        <location evidence="1">Membrane</location>
        <topology evidence="1">Multi-pass membrane protein</topology>
    </subcellularLocation>
</comment>
<keyword evidence="3 6" id="KW-0812">Transmembrane</keyword>
<organism evidence="7 8">
    <name type="scientific">Sinosporangium siamense</name>
    <dbReference type="NCBI Taxonomy" id="1367973"/>
    <lineage>
        <taxon>Bacteria</taxon>
        <taxon>Bacillati</taxon>
        <taxon>Actinomycetota</taxon>
        <taxon>Actinomycetes</taxon>
        <taxon>Streptosporangiales</taxon>
        <taxon>Streptosporangiaceae</taxon>
        <taxon>Sinosporangium</taxon>
    </lineage>
</organism>
<keyword evidence="5 6" id="KW-0472">Membrane</keyword>
<sequence>MATVTGGSRGLRLLIGTAAAVIALAGLKAAAQIAGPAFLALTLTIGVNPLRSWLRRRGAGTWLVVALPLVVVFLVLILLVGSLVWSVVRLVDVLPAYTAQYESLLKFVTERVHSLGITPDQVKDVIGKLDPNQIIPVLQGFLSGLLSVGTMVVLVTLILFGMNVDAPFLQDAVRALAPGRPHLVAALGEFSRGTVRYLVVTTVFGLIVAVFDGIALWILGVPLPLLWALLAFITNFVPNIGFFIGLVPPALLALLSSGWVTMVWVIVIYCVLNFVIQSVIQPKFTGESAGLSMTITILSLLVWTYVLGALGAILAVPLSALARALLIDADPETSWASPLVTGPAVRT</sequence>
<evidence type="ECO:0000313" key="8">
    <source>
        <dbReference type="Proteomes" id="UP000606172"/>
    </source>
</evidence>
<evidence type="ECO:0000256" key="5">
    <source>
        <dbReference type="ARBA" id="ARBA00023136"/>
    </source>
</evidence>
<feature type="transmembrane region" description="Helical" evidence="6">
    <location>
        <begin position="259"/>
        <end position="280"/>
    </location>
</feature>
<evidence type="ECO:0000256" key="4">
    <source>
        <dbReference type="ARBA" id="ARBA00022989"/>
    </source>
</evidence>
<dbReference type="InterPro" id="IPR002549">
    <property type="entry name" value="AI-2E-like"/>
</dbReference>
<name>A0A919RNZ3_9ACTN</name>
<comment type="similarity">
    <text evidence="2">Belongs to the autoinducer-2 exporter (AI-2E) (TC 2.A.86) family.</text>
</comment>
<dbReference type="Pfam" id="PF01594">
    <property type="entry name" value="AI-2E_transport"/>
    <property type="match status" value="1"/>
</dbReference>
<dbReference type="PANTHER" id="PTHR21716">
    <property type="entry name" value="TRANSMEMBRANE PROTEIN"/>
    <property type="match status" value="1"/>
</dbReference>
<keyword evidence="4 6" id="KW-1133">Transmembrane helix</keyword>